<dbReference type="EMBL" id="JBDKXB010000005">
    <property type="protein sequence ID" value="MEY6431886.1"/>
    <property type="molecule type" value="Genomic_DNA"/>
</dbReference>
<accession>A0ABV4BBM5</accession>
<name>A0ABV4BBM5_9GAMM</name>
<proteinExistence type="predicted"/>
<sequence length="102" mass="11353">MSRSWSRPGYPRWAGAGDPRRWSAKPKRFHGSVRLDATRVGRDAGRVAEEVIAHLAGLVHAKVTVTIEIEAEMPFGVPDHVVRTVTENSRTLNFASQGFEQE</sequence>
<evidence type="ECO:0000256" key="1">
    <source>
        <dbReference type="SAM" id="MobiDB-lite"/>
    </source>
</evidence>
<gene>
    <name evidence="2" type="ORF">ABC977_05625</name>
</gene>
<organism evidence="2 3">
    <name type="scientific">Thioalkalicoccus limnaeus</name>
    <dbReference type="NCBI Taxonomy" id="120681"/>
    <lineage>
        <taxon>Bacteria</taxon>
        <taxon>Pseudomonadati</taxon>
        <taxon>Pseudomonadota</taxon>
        <taxon>Gammaproteobacteria</taxon>
        <taxon>Chromatiales</taxon>
        <taxon>Chromatiaceae</taxon>
        <taxon>Thioalkalicoccus</taxon>
    </lineage>
</organism>
<reference evidence="2 3" key="1">
    <citation type="submission" date="2024-05" db="EMBL/GenBank/DDBJ databases">
        <title>Genome Sequence and Characterization of the New Strain Purple Sulfur Bacterium of Genus Thioalkalicoccus.</title>
        <authorList>
            <person name="Bryantseva I.A."/>
            <person name="Kyndt J.A."/>
            <person name="Imhoff J.F."/>
        </authorList>
    </citation>
    <scope>NUCLEOTIDE SEQUENCE [LARGE SCALE GENOMIC DNA]</scope>
    <source>
        <strain evidence="2 3">Um2</strain>
    </source>
</reference>
<evidence type="ECO:0000313" key="2">
    <source>
        <dbReference type="EMBL" id="MEY6431886.1"/>
    </source>
</evidence>
<dbReference type="Proteomes" id="UP001564408">
    <property type="component" value="Unassembled WGS sequence"/>
</dbReference>
<comment type="caution">
    <text evidence="2">The sequence shown here is derived from an EMBL/GenBank/DDBJ whole genome shotgun (WGS) entry which is preliminary data.</text>
</comment>
<keyword evidence="3" id="KW-1185">Reference proteome</keyword>
<evidence type="ECO:0000313" key="3">
    <source>
        <dbReference type="Proteomes" id="UP001564408"/>
    </source>
</evidence>
<feature type="region of interest" description="Disordered" evidence="1">
    <location>
        <begin position="1"/>
        <end position="25"/>
    </location>
</feature>
<dbReference type="RefSeq" id="WP_369666466.1">
    <property type="nucleotide sequence ID" value="NZ_JBDKXB010000005.1"/>
</dbReference>
<protein>
    <submittedName>
        <fullName evidence="2">Uncharacterized protein</fullName>
    </submittedName>
</protein>